<organism evidence="3 4">
    <name type="scientific">Glycomyces sambucus</name>
    <dbReference type="NCBI Taxonomy" id="380244"/>
    <lineage>
        <taxon>Bacteria</taxon>
        <taxon>Bacillati</taxon>
        <taxon>Actinomycetota</taxon>
        <taxon>Actinomycetes</taxon>
        <taxon>Glycomycetales</taxon>
        <taxon>Glycomycetaceae</taxon>
        <taxon>Glycomyces</taxon>
    </lineage>
</organism>
<accession>A0A1G9CLH0</accession>
<dbReference type="InterPro" id="IPR045782">
    <property type="entry name" value="TrbL_3"/>
</dbReference>
<dbReference type="EMBL" id="FNGF01000001">
    <property type="protein sequence ID" value="SDK52551.1"/>
    <property type="molecule type" value="Genomic_DNA"/>
</dbReference>
<dbReference type="Pfam" id="PF19590">
    <property type="entry name" value="TrbL_3"/>
    <property type="match status" value="1"/>
</dbReference>
<evidence type="ECO:0000313" key="3">
    <source>
        <dbReference type="EMBL" id="SDK52551.1"/>
    </source>
</evidence>
<evidence type="ECO:0000256" key="2">
    <source>
        <dbReference type="SAM" id="Phobius"/>
    </source>
</evidence>
<protein>
    <recommendedName>
        <fullName evidence="5">TrbL/VirB6 plasmid conjugal transfer protein</fullName>
    </recommendedName>
</protein>
<keyword evidence="2" id="KW-1133">Transmembrane helix</keyword>
<feature type="transmembrane region" description="Helical" evidence="2">
    <location>
        <begin position="206"/>
        <end position="231"/>
    </location>
</feature>
<feature type="compositionally biased region" description="Low complexity" evidence="1">
    <location>
        <begin position="525"/>
        <end position="534"/>
    </location>
</feature>
<name>A0A1G9CLH0_9ACTN</name>
<dbReference type="AlphaFoldDB" id="A0A1G9CLH0"/>
<evidence type="ECO:0008006" key="5">
    <source>
        <dbReference type="Google" id="ProtNLM"/>
    </source>
</evidence>
<dbReference type="OrthoDB" id="3417255at2"/>
<gene>
    <name evidence="3" type="ORF">SAMN05216298_0405</name>
</gene>
<feature type="compositionally biased region" description="Basic and acidic residues" evidence="1">
    <location>
        <begin position="535"/>
        <end position="551"/>
    </location>
</feature>
<evidence type="ECO:0000313" key="4">
    <source>
        <dbReference type="Proteomes" id="UP000198662"/>
    </source>
</evidence>
<keyword evidence="2" id="KW-0812">Transmembrane</keyword>
<dbReference type="STRING" id="380244.SAMN05216298_0405"/>
<feature type="region of interest" description="Disordered" evidence="1">
    <location>
        <begin position="305"/>
        <end position="411"/>
    </location>
</feature>
<feature type="transmembrane region" description="Helical" evidence="2">
    <location>
        <begin position="152"/>
        <end position="172"/>
    </location>
</feature>
<feature type="transmembrane region" description="Helical" evidence="2">
    <location>
        <begin position="243"/>
        <end position="265"/>
    </location>
</feature>
<dbReference type="Proteomes" id="UP000198662">
    <property type="component" value="Unassembled WGS sequence"/>
</dbReference>
<feature type="compositionally biased region" description="Low complexity" evidence="1">
    <location>
        <begin position="485"/>
        <end position="498"/>
    </location>
</feature>
<feature type="region of interest" description="Disordered" evidence="1">
    <location>
        <begin position="466"/>
        <end position="551"/>
    </location>
</feature>
<feature type="transmembrane region" description="Helical" evidence="2">
    <location>
        <begin position="51"/>
        <end position="73"/>
    </location>
</feature>
<keyword evidence="2" id="KW-0472">Membrane</keyword>
<sequence length="551" mass="60822">MYEQILDGMIDWLADRAIVFRRSISDALSEANWVLLSEDFTDWGLELRGHFVAIVYASYALLIVVGGLILMAHETLQTRYTARELAPRLIVGFLLAGCSFVIVLQALDANYDIASAFLESDIYYIEDQPESNALWELRATRDLGSETPSIDVMLFDLLWVVLTIVCLLLLFLVSIMRNIVWFFLVALSPIALACHALPVTEWAAQLWWRMFGACMASSIGQAVLIWVWNSLLWPEGRDGSGRYFGHIGHIGVHSLYLVVVIWMMWQIHQNAFRIARGRPLRVPGSRFVTGAATALAVGAVTGRFRKRGGRPEPKAPAAANDGGKFWWGKHQGRASSVTPLGSAFGHRGPGRASQVNHLGSAFGHRSPETAPRTAPWWDRTPGAAPEQPARPGEGAYDSMFEPANPLDHSRRLGGFATDEGRRRGMEQRLTDAEGTQLEAEERRLRQAGVRPRTGRRIADVPPLRRAQPSWTQRGLFPDPAHRATGPLARGAEAAEGPAPVRPEAHTGGPDQPMLGDARFWQAPGDRTAADIAAQRARDAAEDRDDEGRAEP</sequence>
<evidence type="ECO:0000256" key="1">
    <source>
        <dbReference type="SAM" id="MobiDB-lite"/>
    </source>
</evidence>
<proteinExistence type="predicted"/>
<reference evidence="4" key="1">
    <citation type="submission" date="2016-10" db="EMBL/GenBank/DDBJ databases">
        <authorList>
            <person name="Varghese N."/>
            <person name="Submissions S."/>
        </authorList>
    </citation>
    <scope>NUCLEOTIDE SEQUENCE [LARGE SCALE GENOMIC DNA]</scope>
    <source>
        <strain evidence="4">CGMCC 4.3147</strain>
    </source>
</reference>
<feature type="transmembrane region" description="Helical" evidence="2">
    <location>
        <begin position="85"/>
        <end position="107"/>
    </location>
</feature>
<keyword evidence="4" id="KW-1185">Reference proteome</keyword>
<dbReference type="RefSeq" id="WP_091041874.1">
    <property type="nucleotide sequence ID" value="NZ_FNGF01000001.1"/>
</dbReference>
<feature type="transmembrane region" description="Helical" evidence="2">
    <location>
        <begin position="179"/>
        <end position="200"/>
    </location>
</feature>